<sequence length="392" mass="42644">MTDIQTNHYFDWASTSPADKTILQEALDETVAVWGNPSSIHAAGKEARELLEQARKRCADVLGVKAEKLYFTSGGTESDHIPLLSVLNRPQKGTVLISSIEHSAIREMALEMKKCGMEVISIPSDKDGIITPEAVVKSLTPETVIVCVMAVNNETGAIQPVYEIADAITSATAGKRRPKFHVDCVQAAGKIPFDLSCAGIDSAAFSAHKICGPRGIGLLYMKDAVEPFLKGGGQEKGMRSGTENVFGALAFAKCLEKYYINKKNEGQLEHFNRQKEITQDFVKKLAGISGCTIIPEARIEEPGKYSPWVVQAAFKNIPGQVMLRALDSEGFYISTGSACSARKNKRPILDAMHITPQISETAVRFSFGPLTTKTAVDELFDKVSEIAGRFNN</sequence>
<dbReference type="GeneID" id="78316646"/>
<dbReference type="Pfam" id="PF00266">
    <property type="entry name" value="Aminotran_5"/>
    <property type="match status" value="1"/>
</dbReference>
<feature type="domain" description="Aminotransferase class V" evidence="3">
    <location>
        <begin position="9"/>
        <end position="379"/>
    </location>
</feature>
<dbReference type="PANTHER" id="PTHR11601:SF50">
    <property type="entry name" value="CYSTEINE DESULFURASE ISCS 2-RELATED"/>
    <property type="match status" value="1"/>
</dbReference>
<dbReference type="PIRSF" id="PIRSF005572">
    <property type="entry name" value="NifS"/>
    <property type="match status" value="1"/>
</dbReference>
<dbReference type="InterPro" id="IPR000192">
    <property type="entry name" value="Aminotrans_V_dom"/>
</dbReference>
<dbReference type="Proteomes" id="UP000190423">
    <property type="component" value="Unassembled WGS sequence"/>
</dbReference>
<proteinExistence type="predicted"/>
<accession>A0A1T4KWB3</accession>
<dbReference type="Gene3D" id="3.90.1150.10">
    <property type="entry name" value="Aspartate Aminotransferase, domain 1"/>
    <property type="match status" value="1"/>
</dbReference>
<reference evidence="4 5" key="1">
    <citation type="submission" date="2017-02" db="EMBL/GenBank/DDBJ databases">
        <authorList>
            <person name="Peterson S.W."/>
        </authorList>
    </citation>
    <scope>NUCLEOTIDE SEQUENCE [LARGE SCALE GENOMIC DNA]</scope>
    <source>
        <strain evidence="4 5">ATCC BAA-908</strain>
    </source>
</reference>
<dbReference type="Gene3D" id="3.40.640.10">
    <property type="entry name" value="Type I PLP-dependent aspartate aminotransferase-like (Major domain)"/>
    <property type="match status" value="1"/>
</dbReference>
<dbReference type="RefSeq" id="WP_078933260.1">
    <property type="nucleotide sequence ID" value="NZ_FUWG01000009.1"/>
</dbReference>
<evidence type="ECO:0000313" key="4">
    <source>
        <dbReference type="EMBL" id="SJZ46653.1"/>
    </source>
</evidence>
<evidence type="ECO:0000259" key="3">
    <source>
        <dbReference type="Pfam" id="PF00266"/>
    </source>
</evidence>
<dbReference type="EMBL" id="FUWG01000009">
    <property type="protein sequence ID" value="SJZ46653.1"/>
    <property type="molecule type" value="Genomic_DNA"/>
</dbReference>
<name>A0A1T4KWB3_TREPO</name>
<dbReference type="SUPFAM" id="SSF53383">
    <property type="entry name" value="PLP-dependent transferases"/>
    <property type="match status" value="1"/>
</dbReference>
<keyword evidence="2" id="KW-0663">Pyridoxal phosphate</keyword>
<comment type="cofactor">
    <cofactor evidence="1">
        <name>pyridoxal 5'-phosphate</name>
        <dbReference type="ChEBI" id="CHEBI:597326"/>
    </cofactor>
</comment>
<dbReference type="InterPro" id="IPR016454">
    <property type="entry name" value="Cysteine_dSase"/>
</dbReference>
<evidence type="ECO:0000313" key="5">
    <source>
        <dbReference type="Proteomes" id="UP000190423"/>
    </source>
</evidence>
<dbReference type="InterPro" id="IPR015422">
    <property type="entry name" value="PyrdxlP-dep_Trfase_small"/>
</dbReference>
<dbReference type="InterPro" id="IPR015421">
    <property type="entry name" value="PyrdxlP-dep_Trfase_major"/>
</dbReference>
<dbReference type="PANTHER" id="PTHR11601">
    <property type="entry name" value="CYSTEINE DESULFURYLASE FAMILY MEMBER"/>
    <property type="match status" value="1"/>
</dbReference>
<gene>
    <name evidence="4" type="ORF">SAMN02745149_01349</name>
</gene>
<dbReference type="STRING" id="261392.SAMN02745149_01349"/>
<dbReference type="Gene3D" id="1.10.260.50">
    <property type="match status" value="1"/>
</dbReference>
<organism evidence="4 5">
    <name type="scientific">Treponema porcinum</name>
    <dbReference type="NCBI Taxonomy" id="261392"/>
    <lineage>
        <taxon>Bacteria</taxon>
        <taxon>Pseudomonadati</taxon>
        <taxon>Spirochaetota</taxon>
        <taxon>Spirochaetia</taxon>
        <taxon>Spirochaetales</taxon>
        <taxon>Treponemataceae</taxon>
        <taxon>Treponema</taxon>
    </lineage>
</organism>
<evidence type="ECO:0000256" key="2">
    <source>
        <dbReference type="ARBA" id="ARBA00022898"/>
    </source>
</evidence>
<dbReference type="OrthoDB" id="9808002at2"/>
<dbReference type="InterPro" id="IPR015424">
    <property type="entry name" value="PyrdxlP-dep_Trfase"/>
</dbReference>
<dbReference type="AlphaFoldDB" id="A0A1T4KWB3"/>
<protein>
    <submittedName>
        <fullName evidence="4">Cysteine desulfurase</fullName>
    </submittedName>
</protein>
<keyword evidence="5" id="KW-1185">Reference proteome</keyword>
<evidence type="ECO:0000256" key="1">
    <source>
        <dbReference type="ARBA" id="ARBA00001933"/>
    </source>
</evidence>